<dbReference type="InterPro" id="IPR015424">
    <property type="entry name" value="PyrdxlP-dep_Trfase"/>
</dbReference>
<proteinExistence type="predicted"/>
<dbReference type="InterPro" id="IPR016454">
    <property type="entry name" value="Cysteine_dSase"/>
</dbReference>
<dbReference type="EMBL" id="JAOQJZ010000018">
    <property type="protein sequence ID" value="MCU6706865.1"/>
    <property type="molecule type" value="Genomic_DNA"/>
</dbReference>
<dbReference type="PIRSF" id="PIRSF005572">
    <property type="entry name" value="NifS"/>
    <property type="match status" value="1"/>
</dbReference>
<reference evidence="4 5" key="1">
    <citation type="journal article" date="2021" name="ISME Commun">
        <title>Automated analysis of genomic sequences facilitates high-throughput and comprehensive description of bacteria.</title>
        <authorList>
            <person name="Hitch T.C.A."/>
        </authorList>
    </citation>
    <scope>NUCLEOTIDE SEQUENCE [LARGE SCALE GENOMIC DNA]</scope>
    <source>
        <strain evidence="4 5">Sanger_31</strain>
    </source>
</reference>
<feature type="domain" description="Aminotransferase class V" evidence="3">
    <location>
        <begin position="2"/>
        <end position="361"/>
    </location>
</feature>
<dbReference type="InterPro" id="IPR015421">
    <property type="entry name" value="PyrdxlP-dep_Trfase_major"/>
</dbReference>
<name>A0AAE3IJ63_9FIRM</name>
<keyword evidence="5" id="KW-1185">Reference proteome</keyword>
<dbReference type="Pfam" id="PF00266">
    <property type="entry name" value="Aminotran_5"/>
    <property type="match status" value="1"/>
</dbReference>
<sequence length="376" mass="40726">MIYLDNAATTKPCDEAKAAVMKGLEVFGNPSSLHRAGLDAELLVSDAREIIADALGVTPDEVYFTSGATESNNTAIFGAYKAHGKRKKRVVISSVEHPAVKNPAQELEDMGCEVVRISPDENGEINARDIFAAVNEDTFLVSCMLVNNENGYILPVEKAFSMIKKKYPQVITHCDCVQGFMKIPVKAKKLNADMISLSGHKIYAPKGIGALYVKKGVHIPPFMLGGGQEKGFRSGTESVPLICGFGAAVKKLAPNVSANFEKAADIQAYLIEKCNENGDVFVNSRKGGSPYVTSIAVNGLKSEVLLHYLEKREIYVSSGSACSKGKKSSVLKEFRYPEQSLDSTIRISFSIDTTKADIDALMEGIKSAQNDLCKVR</sequence>
<dbReference type="SUPFAM" id="SSF53383">
    <property type="entry name" value="PLP-dependent transferases"/>
    <property type="match status" value="1"/>
</dbReference>
<comment type="caution">
    <text evidence="4">The sequence shown here is derived from an EMBL/GenBank/DDBJ whole genome shotgun (WGS) entry which is preliminary data.</text>
</comment>
<evidence type="ECO:0000259" key="3">
    <source>
        <dbReference type="Pfam" id="PF00266"/>
    </source>
</evidence>
<gene>
    <name evidence="4" type="ORF">OCV57_13175</name>
</gene>
<dbReference type="PANTHER" id="PTHR11601:SF50">
    <property type="entry name" value="CYSTEINE DESULFURASE ISCS 2-RELATED"/>
    <property type="match status" value="1"/>
</dbReference>
<evidence type="ECO:0000313" key="4">
    <source>
        <dbReference type="EMBL" id="MCU6706865.1"/>
    </source>
</evidence>
<evidence type="ECO:0000256" key="2">
    <source>
        <dbReference type="ARBA" id="ARBA00022898"/>
    </source>
</evidence>
<accession>A0AAE3IJ63</accession>
<organism evidence="4 5">
    <name type="scientific">Hominimerdicola aceti</name>
    <dbReference type="NCBI Taxonomy" id="2981726"/>
    <lineage>
        <taxon>Bacteria</taxon>
        <taxon>Bacillati</taxon>
        <taxon>Bacillota</taxon>
        <taxon>Clostridia</taxon>
        <taxon>Eubacteriales</taxon>
        <taxon>Oscillospiraceae</taxon>
        <taxon>Hominimerdicola</taxon>
    </lineage>
</organism>
<protein>
    <submittedName>
        <fullName evidence="4">Cysteine desulfurase</fullName>
    </submittedName>
</protein>
<dbReference type="Gene3D" id="3.40.640.10">
    <property type="entry name" value="Type I PLP-dependent aspartate aminotransferase-like (Major domain)"/>
    <property type="match status" value="1"/>
</dbReference>
<keyword evidence="2" id="KW-0663">Pyridoxal phosphate</keyword>
<dbReference type="Gene3D" id="1.10.260.50">
    <property type="match status" value="1"/>
</dbReference>
<evidence type="ECO:0000313" key="5">
    <source>
        <dbReference type="Proteomes" id="UP001208131"/>
    </source>
</evidence>
<dbReference type="GO" id="GO:0003824">
    <property type="term" value="F:catalytic activity"/>
    <property type="evidence" value="ECO:0007669"/>
    <property type="project" value="UniProtKB-ARBA"/>
</dbReference>
<dbReference type="InterPro" id="IPR015422">
    <property type="entry name" value="PyrdxlP-dep_Trfase_small"/>
</dbReference>
<dbReference type="RefSeq" id="WP_267301929.1">
    <property type="nucleotide sequence ID" value="NZ_JAOQJZ010000018.1"/>
</dbReference>
<dbReference type="Proteomes" id="UP001208131">
    <property type="component" value="Unassembled WGS sequence"/>
</dbReference>
<comment type="cofactor">
    <cofactor evidence="1">
        <name>pyridoxal 5'-phosphate</name>
        <dbReference type="ChEBI" id="CHEBI:597326"/>
    </cofactor>
</comment>
<dbReference type="Gene3D" id="3.90.1150.10">
    <property type="entry name" value="Aspartate Aminotransferase, domain 1"/>
    <property type="match status" value="1"/>
</dbReference>
<dbReference type="InterPro" id="IPR000192">
    <property type="entry name" value="Aminotrans_V_dom"/>
</dbReference>
<dbReference type="PANTHER" id="PTHR11601">
    <property type="entry name" value="CYSTEINE DESULFURYLASE FAMILY MEMBER"/>
    <property type="match status" value="1"/>
</dbReference>
<dbReference type="AlphaFoldDB" id="A0AAE3IJ63"/>
<evidence type="ECO:0000256" key="1">
    <source>
        <dbReference type="ARBA" id="ARBA00001933"/>
    </source>
</evidence>